<proteinExistence type="predicted"/>
<evidence type="ECO:0000313" key="6">
    <source>
        <dbReference type="EMBL" id="AXH95557.1"/>
    </source>
</evidence>
<dbReference type="SMART" id="SM00347">
    <property type="entry name" value="HTH_MARR"/>
    <property type="match status" value="1"/>
</dbReference>
<evidence type="ECO:0000256" key="2">
    <source>
        <dbReference type="ARBA" id="ARBA00023125"/>
    </source>
</evidence>
<evidence type="ECO:0000313" key="7">
    <source>
        <dbReference type="Proteomes" id="UP000253790"/>
    </source>
</evidence>
<accession>A0A345NKJ9</accession>
<dbReference type="SUPFAM" id="SSF46785">
    <property type="entry name" value="Winged helix' DNA-binding domain"/>
    <property type="match status" value="1"/>
</dbReference>
<evidence type="ECO:0000256" key="1">
    <source>
        <dbReference type="ARBA" id="ARBA00023015"/>
    </source>
</evidence>
<keyword evidence="1" id="KW-0805">Transcription regulation</keyword>
<dbReference type="EMBL" id="CP031229">
    <property type="protein sequence ID" value="AXH95557.1"/>
    <property type="molecule type" value="Genomic_DNA"/>
</dbReference>
<dbReference type="PANTHER" id="PTHR33164">
    <property type="entry name" value="TRANSCRIPTIONAL REGULATOR, MARR FAMILY"/>
    <property type="match status" value="1"/>
</dbReference>
<dbReference type="InterPro" id="IPR000835">
    <property type="entry name" value="HTH_MarR-typ"/>
</dbReference>
<dbReference type="GO" id="GO:0003700">
    <property type="term" value="F:DNA-binding transcription factor activity"/>
    <property type="evidence" value="ECO:0007669"/>
    <property type="project" value="InterPro"/>
</dbReference>
<dbReference type="Pfam" id="PF12802">
    <property type="entry name" value="MarR_2"/>
    <property type="match status" value="1"/>
</dbReference>
<dbReference type="Proteomes" id="UP000253790">
    <property type="component" value="Chromosome"/>
</dbReference>
<reference evidence="6 7" key="1">
    <citation type="submission" date="2018-07" db="EMBL/GenBank/DDBJ databases">
        <title>Complete genome sequencing of Ornithinimicrobium sp. AMA3305.</title>
        <authorList>
            <person name="Bae J.-W."/>
        </authorList>
    </citation>
    <scope>NUCLEOTIDE SEQUENCE [LARGE SCALE GENOMIC DNA]</scope>
    <source>
        <strain evidence="6 7">AMA3305</strain>
    </source>
</reference>
<dbReference type="OrthoDB" id="3296622at2"/>
<sequence length="198" mass="21707">MAPTYPPAPTGSRRRSLGDVSTERDPIRAAHHQWVRHGWDEAADGMAMVTSLVRVNQLLHERIDAVLRPLDLSFARYEVLRLLAFVAEGSGEMAMTRLGSLLQVHPTSVTSAVDRLVRQGYVRRARSATDRRVVLASLTGAGREVVEEATEGLNRAVFERPGLPADAVQELTDLLGRLRADAGDHVRPRQTPSAFSPG</sequence>
<dbReference type="InterPro" id="IPR039422">
    <property type="entry name" value="MarR/SlyA-like"/>
</dbReference>
<name>A0A345NKJ9_9MICO</name>
<dbReference type="GO" id="GO:0006950">
    <property type="term" value="P:response to stress"/>
    <property type="evidence" value="ECO:0007669"/>
    <property type="project" value="TreeGrafter"/>
</dbReference>
<dbReference type="PROSITE" id="PS50995">
    <property type="entry name" value="HTH_MARR_2"/>
    <property type="match status" value="1"/>
</dbReference>
<keyword evidence="3" id="KW-0804">Transcription</keyword>
<dbReference type="GO" id="GO:0003677">
    <property type="term" value="F:DNA binding"/>
    <property type="evidence" value="ECO:0007669"/>
    <property type="project" value="UniProtKB-KW"/>
</dbReference>
<dbReference type="InterPro" id="IPR023187">
    <property type="entry name" value="Tscrpt_reg_MarR-type_CS"/>
</dbReference>
<dbReference type="Gene3D" id="1.10.10.10">
    <property type="entry name" value="Winged helix-like DNA-binding domain superfamily/Winged helix DNA-binding domain"/>
    <property type="match status" value="1"/>
</dbReference>
<dbReference type="InterPro" id="IPR036390">
    <property type="entry name" value="WH_DNA-bd_sf"/>
</dbReference>
<dbReference type="AlphaFoldDB" id="A0A345NKJ9"/>
<keyword evidence="2" id="KW-0238">DNA-binding</keyword>
<protein>
    <submittedName>
        <fullName evidence="6">MarR family transcriptional regulator</fullName>
    </submittedName>
</protein>
<evidence type="ECO:0000256" key="4">
    <source>
        <dbReference type="SAM" id="MobiDB-lite"/>
    </source>
</evidence>
<organism evidence="6 7">
    <name type="scientific">Ornithinimicrobium avium</name>
    <dbReference type="NCBI Taxonomy" id="2283195"/>
    <lineage>
        <taxon>Bacteria</taxon>
        <taxon>Bacillati</taxon>
        <taxon>Actinomycetota</taxon>
        <taxon>Actinomycetes</taxon>
        <taxon>Micrococcales</taxon>
        <taxon>Ornithinimicrobiaceae</taxon>
        <taxon>Ornithinimicrobium</taxon>
    </lineage>
</organism>
<evidence type="ECO:0000259" key="5">
    <source>
        <dbReference type="PROSITE" id="PS50995"/>
    </source>
</evidence>
<dbReference type="PROSITE" id="PS01117">
    <property type="entry name" value="HTH_MARR_1"/>
    <property type="match status" value="1"/>
</dbReference>
<keyword evidence="7" id="KW-1185">Reference proteome</keyword>
<feature type="region of interest" description="Disordered" evidence="4">
    <location>
        <begin position="1"/>
        <end position="22"/>
    </location>
</feature>
<evidence type="ECO:0000256" key="3">
    <source>
        <dbReference type="ARBA" id="ARBA00023163"/>
    </source>
</evidence>
<feature type="domain" description="HTH marR-type" evidence="5">
    <location>
        <begin position="45"/>
        <end position="180"/>
    </location>
</feature>
<dbReference type="InterPro" id="IPR036388">
    <property type="entry name" value="WH-like_DNA-bd_sf"/>
</dbReference>
<gene>
    <name evidence="6" type="ORF">DV701_04955</name>
</gene>
<dbReference type="PANTHER" id="PTHR33164:SF101">
    <property type="entry name" value="TRANSCRIPTIONAL REPRESSOR MPRA"/>
    <property type="match status" value="1"/>
</dbReference>
<dbReference type="KEGG" id="orn:DV701_04955"/>
<dbReference type="PRINTS" id="PR00598">
    <property type="entry name" value="HTHMARR"/>
</dbReference>